<evidence type="ECO:0000256" key="2">
    <source>
        <dbReference type="SAM" id="SignalP"/>
    </source>
</evidence>
<name>J2K334_9ACTN</name>
<accession>J2K334</accession>
<dbReference type="EMBL" id="AJGV01000076">
    <property type="protein sequence ID" value="EJJ06845.1"/>
    <property type="molecule type" value="Genomic_DNA"/>
</dbReference>
<dbReference type="AlphaFoldDB" id="J2K334"/>
<dbReference type="EMBL" id="CP072931">
    <property type="protein sequence ID" value="QTZ93449.1"/>
    <property type="molecule type" value="Genomic_DNA"/>
</dbReference>
<dbReference type="STRING" id="1160718.SU9_11683"/>
<evidence type="ECO:0000313" key="4">
    <source>
        <dbReference type="EMBL" id="QTZ93449.1"/>
    </source>
</evidence>
<reference evidence="3" key="1">
    <citation type="journal article" date="2012" name="J. Bacteriol.">
        <title>Genome Sequence of Streptomyces auratus Strain AGR0001, a Phoslactomycin-Producing Actinomycete.</title>
        <authorList>
            <person name="Han X."/>
            <person name="Li M."/>
            <person name="Ding Z."/>
            <person name="Zhao J."/>
            <person name="Ji K."/>
            <person name="Wen M."/>
            <person name="Lu T."/>
        </authorList>
    </citation>
    <scope>NUCLEOTIDE SEQUENCE [LARGE SCALE GENOMIC DNA]</scope>
    <source>
        <strain evidence="3">AGR0001</strain>
    </source>
</reference>
<dbReference type="PATRIC" id="fig|1160718.3.peg.2369"/>
<proteinExistence type="predicted"/>
<evidence type="ECO:0000313" key="3">
    <source>
        <dbReference type="EMBL" id="EJJ06845.1"/>
    </source>
</evidence>
<dbReference type="HOGENOM" id="CLU_2332308_0_0_11"/>
<dbReference type="RefSeq" id="WP_006603899.1">
    <property type="nucleotide sequence ID" value="NZ_CP072931.1"/>
</dbReference>
<feature type="compositionally biased region" description="Basic residues" evidence="1">
    <location>
        <begin position="64"/>
        <end position="82"/>
    </location>
</feature>
<dbReference type="KEGG" id="sauh:SU9_019920"/>
<reference evidence="4" key="2">
    <citation type="submission" date="2021-04" db="EMBL/GenBank/DDBJ databases">
        <authorList>
            <person name="Wen M.-L."/>
            <person name="Han X.-L."/>
            <person name="Xiong J."/>
        </authorList>
    </citation>
    <scope>NUCLEOTIDE SEQUENCE</scope>
    <source>
        <strain evidence="4">AGR0001</strain>
    </source>
</reference>
<organism evidence="3">
    <name type="scientific">Streptomyces auratus AGR0001</name>
    <dbReference type="NCBI Taxonomy" id="1160718"/>
    <lineage>
        <taxon>Bacteria</taxon>
        <taxon>Bacillati</taxon>
        <taxon>Actinomycetota</taxon>
        <taxon>Actinomycetes</taxon>
        <taxon>Kitasatosporales</taxon>
        <taxon>Streptomycetaceae</taxon>
        <taxon>Streptomyces</taxon>
    </lineage>
</organism>
<feature type="region of interest" description="Disordered" evidence="1">
    <location>
        <begin position="27"/>
        <end position="98"/>
    </location>
</feature>
<protein>
    <submittedName>
        <fullName evidence="3">Uncharacterized protein</fullName>
    </submittedName>
</protein>
<evidence type="ECO:0000313" key="5">
    <source>
        <dbReference type="Proteomes" id="UP000009036"/>
    </source>
</evidence>
<keyword evidence="5" id="KW-1185">Reference proteome</keyword>
<gene>
    <name evidence="4" type="ORF">SU9_019920</name>
    <name evidence="3" type="ORF">SU9_11683</name>
</gene>
<sequence>MRTARTLFASAVITAVLAVTPAAFASSAVEGPATDGGSSVASSRHDDDRRGDEDHRWGRDHDKCKHHHHRRHHHRHHRHHRPVGGIHTGGGWLAHSFR</sequence>
<feature type="compositionally biased region" description="Basic and acidic residues" evidence="1">
    <location>
        <begin position="43"/>
        <end position="63"/>
    </location>
</feature>
<feature type="chain" id="PRO_5036439840" evidence="2">
    <location>
        <begin position="26"/>
        <end position="98"/>
    </location>
</feature>
<evidence type="ECO:0000256" key="1">
    <source>
        <dbReference type="SAM" id="MobiDB-lite"/>
    </source>
</evidence>
<keyword evidence="2" id="KW-0732">Signal</keyword>
<feature type="signal peptide" evidence="2">
    <location>
        <begin position="1"/>
        <end position="25"/>
    </location>
</feature>
<dbReference type="Proteomes" id="UP000009036">
    <property type="component" value="Chromosome"/>
</dbReference>